<feature type="transmembrane region" description="Helical" evidence="1">
    <location>
        <begin position="27"/>
        <end position="46"/>
    </location>
</feature>
<protein>
    <recommendedName>
        <fullName evidence="4">SMODS-associating 2TM beta-strand rich effector domain-containing protein</fullName>
    </recommendedName>
</protein>
<evidence type="ECO:0000313" key="2">
    <source>
        <dbReference type="EMBL" id="MDQ0229110.1"/>
    </source>
</evidence>
<keyword evidence="3" id="KW-1185">Reference proteome</keyword>
<organism evidence="2 3">
    <name type="scientific">Metabacillus malikii</name>
    <dbReference type="NCBI Taxonomy" id="1504265"/>
    <lineage>
        <taxon>Bacteria</taxon>
        <taxon>Bacillati</taxon>
        <taxon>Bacillota</taxon>
        <taxon>Bacilli</taxon>
        <taxon>Bacillales</taxon>
        <taxon>Bacillaceae</taxon>
        <taxon>Metabacillus</taxon>
    </lineage>
</organism>
<keyword evidence="1" id="KW-0812">Transmembrane</keyword>
<dbReference type="RefSeq" id="WP_307336262.1">
    <property type="nucleotide sequence ID" value="NZ_JAUSUD010000001.1"/>
</dbReference>
<evidence type="ECO:0008006" key="4">
    <source>
        <dbReference type="Google" id="ProtNLM"/>
    </source>
</evidence>
<dbReference type="Proteomes" id="UP001234495">
    <property type="component" value="Unassembled WGS sequence"/>
</dbReference>
<evidence type="ECO:0000313" key="3">
    <source>
        <dbReference type="Proteomes" id="UP001234495"/>
    </source>
</evidence>
<sequence>MIELILLFALLLLTQLARYLVYGAFEPLTFASLFLLPASSYVLYLVSKKFADKERAYQPKNIKGWSFYNIQKSLMIKKPLFHGDRDRGYIKRYFPKKWQYAFADIFGFNWYLCLEISIDNDTYNVQWYRKKWFTNQEHWYIFKNGVQIGSARTLVNLKNTSKLKESISFAFTDTEYVSQATTISTTIQLTENDRVIGTLKRNHLLSNVQVIDVKEDQQEALIALIVHSYNFK</sequence>
<gene>
    <name evidence="2" type="ORF">J2S19_000360</name>
</gene>
<name>A0ABT9ZAT4_9BACI</name>
<keyword evidence="1" id="KW-0472">Membrane</keyword>
<proteinExistence type="predicted"/>
<reference evidence="2 3" key="1">
    <citation type="submission" date="2023-07" db="EMBL/GenBank/DDBJ databases">
        <title>Genomic Encyclopedia of Type Strains, Phase IV (KMG-IV): sequencing the most valuable type-strain genomes for metagenomic binning, comparative biology and taxonomic classification.</title>
        <authorList>
            <person name="Goeker M."/>
        </authorList>
    </citation>
    <scope>NUCLEOTIDE SEQUENCE [LARGE SCALE GENOMIC DNA]</scope>
    <source>
        <strain evidence="2 3">DSM 29005</strain>
    </source>
</reference>
<accession>A0ABT9ZAT4</accession>
<evidence type="ECO:0000256" key="1">
    <source>
        <dbReference type="SAM" id="Phobius"/>
    </source>
</evidence>
<comment type="caution">
    <text evidence="2">The sequence shown here is derived from an EMBL/GenBank/DDBJ whole genome shotgun (WGS) entry which is preliminary data.</text>
</comment>
<keyword evidence="1" id="KW-1133">Transmembrane helix</keyword>
<dbReference type="EMBL" id="JAUSUD010000001">
    <property type="protein sequence ID" value="MDQ0229110.1"/>
    <property type="molecule type" value="Genomic_DNA"/>
</dbReference>